<feature type="transmembrane region" description="Helical" evidence="18">
    <location>
        <begin position="60"/>
        <end position="79"/>
    </location>
</feature>
<evidence type="ECO:0000256" key="7">
    <source>
        <dbReference type="ARBA" id="ARBA00022660"/>
    </source>
</evidence>
<evidence type="ECO:0000256" key="18">
    <source>
        <dbReference type="RuleBase" id="RU003403"/>
    </source>
</evidence>
<reference evidence="20" key="2">
    <citation type="submission" date="2022-05" db="EMBL/GenBank/DDBJ databases">
        <authorList>
            <person name="Yang W."/>
            <person name="Si C."/>
            <person name="Tian L."/>
            <person name="Zhang B."/>
        </authorList>
    </citation>
    <scope>NUCLEOTIDE SEQUENCE</scope>
</reference>
<evidence type="ECO:0000256" key="16">
    <source>
        <dbReference type="ARBA" id="ARBA00023136"/>
    </source>
</evidence>
<feature type="transmembrane region" description="Helical" evidence="18">
    <location>
        <begin position="257"/>
        <end position="277"/>
    </location>
</feature>
<keyword evidence="7 18" id="KW-0679">Respiratory chain</keyword>
<feature type="transmembrane region" description="Helical" evidence="18">
    <location>
        <begin position="85"/>
        <end position="106"/>
    </location>
</feature>
<dbReference type="Pfam" id="PF00361">
    <property type="entry name" value="Proton_antipo_M"/>
    <property type="match status" value="1"/>
</dbReference>
<keyword evidence="6" id="KW-0813">Transport</keyword>
<geneLocation type="mitochondrion" evidence="20"/>
<feature type="transmembrane region" description="Helical" evidence="18">
    <location>
        <begin position="138"/>
        <end position="157"/>
    </location>
</feature>
<keyword evidence="11 18" id="KW-0249">Electron transport</keyword>
<feature type="transmembrane region" description="Helical" evidence="18">
    <location>
        <begin position="298"/>
        <end position="320"/>
    </location>
</feature>
<gene>
    <name evidence="20" type="primary">ND2</name>
</gene>
<keyword evidence="13 18" id="KW-0520">NAD</keyword>
<dbReference type="EMBL" id="ON601498">
    <property type="protein sequence ID" value="WAP91723.1"/>
    <property type="molecule type" value="Genomic_DNA"/>
</dbReference>
<organism evidence="20">
    <name type="scientific">Idiocerini gen. 'Neoamritatus' sp</name>
    <dbReference type="NCBI Taxonomy" id="3004245"/>
    <lineage>
        <taxon>Eukaryota</taxon>
        <taxon>Metazoa</taxon>
        <taxon>Ecdysozoa</taxon>
        <taxon>Arthropoda</taxon>
        <taxon>Hexapoda</taxon>
        <taxon>Insecta</taxon>
        <taxon>Pterygota</taxon>
        <taxon>Neoptera</taxon>
        <taxon>Paraneoptera</taxon>
        <taxon>Hemiptera</taxon>
        <taxon>Auchenorrhyncha</taxon>
        <taxon>Membracoidea</taxon>
        <taxon>Cicadellidae</taxon>
        <taxon>Eurymelinae</taxon>
        <taxon>Idiocerini</taxon>
    </lineage>
</organism>
<evidence type="ECO:0000256" key="1">
    <source>
        <dbReference type="ARBA" id="ARBA00003257"/>
    </source>
</evidence>
<evidence type="ECO:0000256" key="17">
    <source>
        <dbReference type="ARBA" id="ARBA00049551"/>
    </source>
</evidence>
<keyword evidence="8 18" id="KW-0812">Transmembrane</keyword>
<comment type="similarity">
    <text evidence="3 18">Belongs to the complex I subunit 2 family.</text>
</comment>
<comment type="catalytic activity">
    <reaction evidence="17 18">
        <text>a ubiquinone + NADH + 5 H(+)(in) = a ubiquinol + NAD(+) + 4 H(+)(out)</text>
        <dbReference type="Rhea" id="RHEA:29091"/>
        <dbReference type="Rhea" id="RHEA-COMP:9565"/>
        <dbReference type="Rhea" id="RHEA-COMP:9566"/>
        <dbReference type="ChEBI" id="CHEBI:15378"/>
        <dbReference type="ChEBI" id="CHEBI:16389"/>
        <dbReference type="ChEBI" id="CHEBI:17976"/>
        <dbReference type="ChEBI" id="CHEBI:57540"/>
        <dbReference type="ChEBI" id="CHEBI:57945"/>
        <dbReference type="EC" id="7.1.1.2"/>
    </reaction>
</comment>
<dbReference type="EC" id="7.1.1.2" evidence="4 18"/>
<dbReference type="PANTHER" id="PTHR46552:SF1">
    <property type="entry name" value="NADH-UBIQUINONE OXIDOREDUCTASE CHAIN 2"/>
    <property type="match status" value="1"/>
</dbReference>
<comment type="function">
    <text evidence="1">Core subunit of the mitochondrial membrane respiratory chain NADH dehydrogenase (Complex I) that is believed to belong to the minimal assembly required for catalysis. Complex I functions in the transfer of electrons from NADH to the respiratory chain. The immediate electron acceptor for the enzyme is believed to be ubiquinone.</text>
</comment>
<dbReference type="GO" id="GO:0008137">
    <property type="term" value="F:NADH dehydrogenase (ubiquinone) activity"/>
    <property type="evidence" value="ECO:0007669"/>
    <property type="project" value="UniProtKB-EC"/>
</dbReference>
<evidence type="ECO:0000256" key="6">
    <source>
        <dbReference type="ARBA" id="ARBA00022448"/>
    </source>
</evidence>
<keyword evidence="9 18" id="KW-0999">Mitochondrion inner membrane</keyword>
<evidence type="ECO:0000259" key="19">
    <source>
        <dbReference type="Pfam" id="PF00361"/>
    </source>
</evidence>
<dbReference type="GO" id="GO:0006120">
    <property type="term" value="P:mitochondrial electron transport, NADH to ubiquinone"/>
    <property type="evidence" value="ECO:0007669"/>
    <property type="project" value="InterPro"/>
</dbReference>
<evidence type="ECO:0000256" key="8">
    <source>
        <dbReference type="ARBA" id="ARBA00022692"/>
    </source>
</evidence>
<protein>
    <recommendedName>
        <fullName evidence="5 18">NADH-ubiquinone oxidoreductase chain 2</fullName>
        <ecNumber evidence="4 18">7.1.1.2</ecNumber>
    </recommendedName>
</protein>
<dbReference type="InterPro" id="IPR003917">
    <property type="entry name" value="NADH_UbQ_OxRdtase_chain2"/>
</dbReference>
<evidence type="ECO:0000256" key="13">
    <source>
        <dbReference type="ARBA" id="ARBA00023027"/>
    </source>
</evidence>
<comment type="function">
    <text evidence="18">Core subunit of the mitochondrial membrane respiratory chain NADH dehydrogenase (Complex I) which catalyzes electron transfer from NADH through the respiratory chain, using ubiquinone as an electron acceptor. Essential for the catalytic activity and assembly of complex I.</text>
</comment>
<keyword evidence="16 18" id="KW-0472">Membrane</keyword>
<evidence type="ECO:0000256" key="5">
    <source>
        <dbReference type="ARBA" id="ARBA00021008"/>
    </source>
</evidence>
<evidence type="ECO:0000256" key="9">
    <source>
        <dbReference type="ARBA" id="ARBA00022792"/>
    </source>
</evidence>
<dbReference type="InterPro" id="IPR050175">
    <property type="entry name" value="Complex_I_Subunit_2"/>
</dbReference>
<dbReference type="GO" id="GO:0005743">
    <property type="term" value="C:mitochondrial inner membrane"/>
    <property type="evidence" value="ECO:0007669"/>
    <property type="project" value="UniProtKB-SubCell"/>
</dbReference>
<keyword evidence="10 18" id="KW-1278">Translocase</keyword>
<evidence type="ECO:0000256" key="12">
    <source>
        <dbReference type="ARBA" id="ARBA00022989"/>
    </source>
</evidence>
<feature type="domain" description="NADH:quinone oxidoreductase/Mrp antiporter transmembrane" evidence="19">
    <location>
        <begin position="24"/>
        <end position="272"/>
    </location>
</feature>
<evidence type="ECO:0000256" key="10">
    <source>
        <dbReference type="ARBA" id="ARBA00022967"/>
    </source>
</evidence>
<dbReference type="PRINTS" id="PR01436">
    <property type="entry name" value="NADHDHGNASE2"/>
</dbReference>
<evidence type="ECO:0000256" key="4">
    <source>
        <dbReference type="ARBA" id="ARBA00012944"/>
    </source>
</evidence>
<evidence type="ECO:0000256" key="2">
    <source>
        <dbReference type="ARBA" id="ARBA00004448"/>
    </source>
</evidence>
<feature type="transmembrane region" description="Helical" evidence="18">
    <location>
        <begin position="226"/>
        <end position="245"/>
    </location>
</feature>
<dbReference type="InterPro" id="IPR001750">
    <property type="entry name" value="ND/Mrp_TM"/>
</dbReference>
<proteinExistence type="inferred from homology"/>
<sequence>MIINSTSILFYSNMLLGVVLSMSSNNWVMIWVGLELSLMTIIPMMNSYSSISSECTMKYYIVQSMSSAIFILGMILLMINRNYNYKLIIILSMMMKMGVAPFHMWVISIIEGLNYMIMFNMLTIMKIVPMIIINNMNMNLNIIIIFTLFIGSMLGMSQNSMRKILAYSSIFNMGFMIYCSSNLSLWMLYLLLYSINLLMLCIILMMNNINYLNQLMINNINLKTKITIWILMLSMGGMPPMLGFIPKFIVIEIAIMFNDWIIIMVMIITSLLVMFYYNRLCFILSLSSSLITKWKISSLSWLTMNIMIVNFLTFPLIMLMKYLT</sequence>
<evidence type="ECO:0000256" key="3">
    <source>
        <dbReference type="ARBA" id="ARBA00007012"/>
    </source>
</evidence>
<name>A0A9E9G0D9_9HEMI</name>
<keyword evidence="14 18" id="KW-0830">Ubiquinone</keyword>
<reference evidence="20" key="1">
    <citation type="journal article" date="2022" name="Genes (Basel)">
        <title>Complete Mitogenome Analysis of Five Leafhopper Species of Idiocerini (Hemiptera: Cicadellidae).</title>
        <authorList>
            <person name="Tian L."/>
            <person name="Yang W."/>
            <person name="Si C."/>
            <person name="Guo X."/>
            <person name="Zhang B."/>
        </authorList>
    </citation>
    <scope>NUCLEOTIDE SEQUENCE</scope>
</reference>
<evidence type="ECO:0000256" key="15">
    <source>
        <dbReference type="ARBA" id="ARBA00023128"/>
    </source>
</evidence>
<feature type="transmembrane region" description="Helical" evidence="18">
    <location>
        <begin position="186"/>
        <end position="205"/>
    </location>
</feature>
<accession>A0A9E9G0D9</accession>
<keyword evidence="15 18" id="KW-0496">Mitochondrion</keyword>
<evidence type="ECO:0000313" key="20">
    <source>
        <dbReference type="EMBL" id="WAP91723.1"/>
    </source>
</evidence>
<dbReference type="AlphaFoldDB" id="A0A9E9G0D9"/>
<evidence type="ECO:0000256" key="11">
    <source>
        <dbReference type="ARBA" id="ARBA00022982"/>
    </source>
</evidence>
<dbReference type="PANTHER" id="PTHR46552">
    <property type="entry name" value="NADH-UBIQUINONE OXIDOREDUCTASE CHAIN 2"/>
    <property type="match status" value="1"/>
</dbReference>
<evidence type="ECO:0000256" key="14">
    <source>
        <dbReference type="ARBA" id="ARBA00023075"/>
    </source>
</evidence>
<comment type="subcellular location">
    <subcellularLocation>
        <location evidence="2 18">Mitochondrion inner membrane</location>
        <topology evidence="2 18">Multi-pass membrane protein</topology>
    </subcellularLocation>
</comment>
<feature type="transmembrane region" description="Helical" evidence="18">
    <location>
        <begin position="164"/>
        <end position="180"/>
    </location>
</feature>
<keyword evidence="12 18" id="KW-1133">Transmembrane helix</keyword>